<keyword evidence="1" id="KW-1133">Transmembrane helix</keyword>
<evidence type="ECO:0000313" key="2">
    <source>
        <dbReference type="EMBL" id="KRM79292.1"/>
    </source>
</evidence>
<proteinExistence type="predicted"/>
<feature type="transmembrane region" description="Helical" evidence="1">
    <location>
        <begin position="34"/>
        <end position="56"/>
    </location>
</feature>
<dbReference type="OrthoDB" id="5244771at2"/>
<protein>
    <submittedName>
        <fullName evidence="2">Uncharacterized protein</fullName>
    </submittedName>
</protein>
<reference evidence="2 3" key="1">
    <citation type="journal article" date="2015" name="Genome Announc.">
        <title>Expanding the biotechnology potential of lactobacilli through comparative genomics of 213 strains and associated genera.</title>
        <authorList>
            <person name="Sun Z."/>
            <person name="Harris H.M."/>
            <person name="McCann A."/>
            <person name="Guo C."/>
            <person name="Argimon S."/>
            <person name="Zhang W."/>
            <person name="Yang X."/>
            <person name="Jeffery I.B."/>
            <person name="Cooney J.C."/>
            <person name="Kagawa T.F."/>
            <person name="Liu W."/>
            <person name="Song Y."/>
            <person name="Salvetti E."/>
            <person name="Wrobel A."/>
            <person name="Rasinkangas P."/>
            <person name="Parkhill J."/>
            <person name="Rea M.C."/>
            <person name="O'Sullivan O."/>
            <person name="Ritari J."/>
            <person name="Douillard F.P."/>
            <person name="Paul Ross R."/>
            <person name="Yang R."/>
            <person name="Briner A.E."/>
            <person name="Felis G.E."/>
            <person name="de Vos W.M."/>
            <person name="Barrangou R."/>
            <person name="Klaenhammer T.R."/>
            <person name="Caufield P.W."/>
            <person name="Cui Y."/>
            <person name="Zhang H."/>
            <person name="O'Toole P.W."/>
        </authorList>
    </citation>
    <scope>NUCLEOTIDE SEQUENCE [LARGE SCALE GENOMIC DNA]</scope>
    <source>
        <strain evidence="2 3">DSM 20335</strain>
    </source>
</reference>
<comment type="caution">
    <text evidence="2">The sequence shown here is derived from an EMBL/GenBank/DDBJ whole genome shotgun (WGS) entry which is preliminary data.</text>
</comment>
<keyword evidence="3" id="KW-1185">Reference proteome</keyword>
<accession>A0A0R2BU80</accession>
<gene>
    <name evidence="2" type="ORF">FC84_GL001466</name>
</gene>
<evidence type="ECO:0000256" key="1">
    <source>
        <dbReference type="SAM" id="Phobius"/>
    </source>
</evidence>
<name>A0A0R2BU80_9LACO</name>
<feature type="transmembrane region" description="Helical" evidence="1">
    <location>
        <begin position="78"/>
        <end position="98"/>
    </location>
</feature>
<sequence>MVKKIITRQAVSHELLSDRYFMPGHLGLKIRQTLFALLTWLGVFSSFIWLTLPYLWPQVLKPFQFNIKKQETSAIKSLGLFFLIAAIVIFTGAVILTIRNNYIYKRQLTQYTLPDERQVNHRALIMEQFYTERFGPREMRESIRYYSVPEEKNLADDTIQNLFKDHGES</sequence>
<evidence type="ECO:0000313" key="3">
    <source>
        <dbReference type="Proteomes" id="UP000051813"/>
    </source>
</evidence>
<keyword evidence="1" id="KW-0812">Transmembrane</keyword>
<dbReference type="AlphaFoldDB" id="A0A0R2BU80"/>
<dbReference type="RefSeq" id="WP_057755218.1">
    <property type="nucleotide sequence ID" value="NZ_AYYK01000004.1"/>
</dbReference>
<keyword evidence="1" id="KW-0472">Membrane</keyword>
<dbReference type="Proteomes" id="UP000051813">
    <property type="component" value="Unassembled WGS sequence"/>
</dbReference>
<dbReference type="PATRIC" id="fig|1423738.3.peg.1483"/>
<dbReference type="EMBL" id="AYYK01000004">
    <property type="protein sequence ID" value="KRM79292.1"/>
    <property type="molecule type" value="Genomic_DNA"/>
</dbReference>
<organism evidence="2 3">
    <name type="scientific">Lapidilactobacillus dextrinicus DSM 20335</name>
    <dbReference type="NCBI Taxonomy" id="1423738"/>
    <lineage>
        <taxon>Bacteria</taxon>
        <taxon>Bacillati</taxon>
        <taxon>Bacillota</taxon>
        <taxon>Bacilli</taxon>
        <taxon>Lactobacillales</taxon>
        <taxon>Lactobacillaceae</taxon>
        <taxon>Lapidilactobacillus</taxon>
    </lineage>
</organism>
<dbReference type="STRING" id="1423738.FC84_GL001466"/>